<dbReference type="PaxDb" id="121845-A0A1S3D2R5"/>
<comment type="subcellular location">
    <subcellularLocation>
        <location evidence="1">Membrane</location>
    </subcellularLocation>
</comment>
<evidence type="ECO:0000256" key="5">
    <source>
        <dbReference type="ARBA" id="ARBA00022989"/>
    </source>
</evidence>
<keyword evidence="5 10" id="KW-1133">Transmembrane helix</keyword>
<dbReference type="AlphaFoldDB" id="A0A1S3D2R5"/>
<evidence type="ECO:0000256" key="10">
    <source>
        <dbReference type="SAM" id="Phobius"/>
    </source>
</evidence>
<keyword evidence="11" id="KW-1185">Reference proteome</keyword>
<dbReference type="Proteomes" id="UP000079169">
    <property type="component" value="Unplaced"/>
</dbReference>
<dbReference type="PANTHER" id="PTHR28525">
    <property type="entry name" value="REACTIVE OXYGEN SPECIES MODULATOR 1"/>
    <property type="match status" value="1"/>
</dbReference>
<keyword evidence="6 10" id="KW-0472">Membrane</keyword>
<organism evidence="11 12">
    <name type="scientific">Diaphorina citri</name>
    <name type="common">Asian citrus psyllid</name>
    <dbReference type="NCBI Taxonomy" id="121845"/>
    <lineage>
        <taxon>Eukaryota</taxon>
        <taxon>Metazoa</taxon>
        <taxon>Ecdysozoa</taxon>
        <taxon>Arthropoda</taxon>
        <taxon>Hexapoda</taxon>
        <taxon>Insecta</taxon>
        <taxon>Pterygota</taxon>
        <taxon>Neoptera</taxon>
        <taxon>Paraneoptera</taxon>
        <taxon>Hemiptera</taxon>
        <taxon>Sternorrhyncha</taxon>
        <taxon>Psylloidea</taxon>
        <taxon>Psyllidae</taxon>
        <taxon>Diaphorininae</taxon>
        <taxon>Diaphorina</taxon>
    </lineage>
</organism>
<dbReference type="Pfam" id="PF10247">
    <property type="entry name" value="Romo1"/>
    <property type="match status" value="1"/>
</dbReference>
<dbReference type="InterPro" id="IPR018450">
    <property type="entry name" value="Romo1/Mgr2"/>
</dbReference>
<gene>
    <name evidence="12" type="primary">LOC103509371</name>
</gene>
<evidence type="ECO:0000256" key="3">
    <source>
        <dbReference type="ARBA" id="ARBA00016275"/>
    </source>
</evidence>
<evidence type="ECO:0000256" key="2">
    <source>
        <dbReference type="ARBA" id="ARBA00007839"/>
    </source>
</evidence>
<dbReference type="STRING" id="121845.A0A1S3D2R5"/>
<dbReference type="SMART" id="SM01378">
    <property type="entry name" value="Romo1"/>
    <property type="match status" value="1"/>
</dbReference>
<evidence type="ECO:0000256" key="8">
    <source>
        <dbReference type="ARBA" id="ARBA00025243"/>
    </source>
</evidence>
<dbReference type="PANTHER" id="PTHR28525:SF1">
    <property type="entry name" value="REACTIVE OXYGEN SPECIES MODULATOR 1"/>
    <property type="match status" value="1"/>
</dbReference>
<dbReference type="KEGG" id="dci:103509371"/>
<dbReference type="GO" id="GO:0030150">
    <property type="term" value="P:protein import into mitochondrial matrix"/>
    <property type="evidence" value="ECO:0007669"/>
    <property type="project" value="TreeGrafter"/>
</dbReference>
<accession>A0A1S3D2R5</accession>
<reference evidence="12" key="1">
    <citation type="submission" date="2025-08" db="UniProtKB">
        <authorList>
            <consortium name="RefSeq"/>
        </authorList>
    </citation>
    <scope>IDENTIFICATION</scope>
</reference>
<comment type="function">
    <text evidence="8">Induces production of reactive oxygen species (ROS) which are necessary for cell proliferation. May play a role in inducing oxidative DNA damage and replicative senescence. May play a role in the coordination of mitochondrial morphology and cell proliferation.</text>
</comment>
<dbReference type="GeneID" id="103509371"/>
<dbReference type="GO" id="GO:0005744">
    <property type="term" value="C:TIM23 mitochondrial import inner membrane translocase complex"/>
    <property type="evidence" value="ECO:0007669"/>
    <property type="project" value="TreeGrafter"/>
</dbReference>
<evidence type="ECO:0000256" key="1">
    <source>
        <dbReference type="ARBA" id="ARBA00004370"/>
    </source>
</evidence>
<comment type="function">
    <text evidence="7">Has antibacterial activity against a variety of bacteria including S.aureus, P.aeruginosa and M.tuberculosis. Acts by inducing bacterial membrane breakage.</text>
</comment>
<protein>
    <recommendedName>
        <fullName evidence="3">Reactive oxygen species modulator 1</fullName>
    </recommendedName>
    <alternativeName>
        <fullName evidence="9">Protein MGR2 homolog</fullName>
    </alternativeName>
</protein>
<dbReference type="GO" id="GO:0045039">
    <property type="term" value="P:protein insertion into mitochondrial inner membrane"/>
    <property type="evidence" value="ECO:0007669"/>
    <property type="project" value="TreeGrafter"/>
</dbReference>
<evidence type="ECO:0000313" key="12">
    <source>
        <dbReference type="RefSeq" id="XP_008472203.1"/>
    </source>
</evidence>
<evidence type="ECO:0000256" key="7">
    <source>
        <dbReference type="ARBA" id="ARBA00025225"/>
    </source>
</evidence>
<feature type="transmembrane region" description="Helical" evidence="10">
    <location>
        <begin position="20"/>
        <end position="42"/>
    </location>
</feature>
<dbReference type="OMA" id="SCWDRVK"/>
<sequence length="78" mass="7984">MPVPVGAYAGQPSCFDRMKVGFMIGFSVGMATGGLFGGFNALRYGLRGAELLKNVGKVMVQGGGSFGTFMAIGAGIRC</sequence>
<evidence type="ECO:0000313" key="11">
    <source>
        <dbReference type="Proteomes" id="UP000079169"/>
    </source>
</evidence>
<dbReference type="RefSeq" id="XP_008472203.1">
    <property type="nucleotide sequence ID" value="XM_008473981.3"/>
</dbReference>
<comment type="similarity">
    <text evidence="2">Belongs to the MGR2 family.</text>
</comment>
<name>A0A1S3D2R5_DIACI</name>
<evidence type="ECO:0000256" key="6">
    <source>
        <dbReference type="ARBA" id="ARBA00023136"/>
    </source>
</evidence>
<evidence type="ECO:0000256" key="4">
    <source>
        <dbReference type="ARBA" id="ARBA00022692"/>
    </source>
</evidence>
<proteinExistence type="inferred from homology"/>
<evidence type="ECO:0000256" key="9">
    <source>
        <dbReference type="ARBA" id="ARBA00032686"/>
    </source>
</evidence>
<keyword evidence="4 10" id="KW-0812">Transmembrane</keyword>